<proteinExistence type="predicted"/>
<sequence length="90" mass="9843">MDKVSGVDFGKALELLRLGKCVARKGWNGSGIYIGLHKPTGEFMTQEFIYIDTTGLITDNGSAPKSRVPWLASQTDMLASDWVVVAPRTK</sequence>
<reference evidence="2 3" key="1">
    <citation type="submission" date="2019-01" db="EMBL/GenBank/DDBJ databases">
        <title>Weissella sp. nov., a novel lactic acid bacterium isolated from animal feces.</title>
        <authorList>
            <person name="Wang L.-T."/>
        </authorList>
    </citation>
    <scope>NUCLEOTIDE SEQUENCE [LARGE SCALE GENOMIC DNA]</scope>
    <source>
        <strain evidence="2 3">8H-2</strain>
    </source>
</reference>
<dbReference type="AlphaFoldDB" id="A0A6C2C1G3"/>
<dbReference type="RefSeq" id="WP_148623977.1">
    <property type="nucleotide sequence ID" value="NZ_SDGZ01000029.1"/>
</dbReference>
<dbReference type="InterPro" id="IPR021361">
    <property type="entry name" value="Tad2-like_dom"/>
</dbReference>
<dbReference type="Proteomes" id="UP000371977">
    <property type="component" value="Unassembled WGS sequence"/>
</dbReference>
<feature type="domain" description="Thoeris anti-defense 2-like" evidence="1">
    <location>
        <begin position="8"/>
        <end position="85"/>
    </location>
</feature>
<dbReference type="Pfam" id="PF11195">
    <property type="entry name" value="Tad2-like"/>
    <property type="match status" value="1"/>
</dbReference>
<dbReference type="EMBL" id="SDGZ01000029">
    <property type="protein sequence ID" value="TYC47828.1"/>
    <property type="molecule type" value="Genomic_DNA"/>
</dbReference>
<evidence type="ECO:0000313" key="2">
    <source>
        <dbReference type="EMBL" id="TYC47828.1"/>
    </source>
</evidence>
<protein>
    <submittedName>
        <fullName evidence="2">DUF2829 domain-containing protein</fullName>
    </submittedName>
</protein>
<name>A0A6C2C1G3_9LACO</name>
<gene>
    <name evidence="2" type="ORF">ESZ50_11105</name>
</gene>
<evidence type="ECO:0000259" key="1">
    <source>
        <dbReference type="Pfam" id="PF11195"/>
    </source>
</evidence>
<dbReference type="OrthoDB" id="9806476at2"/>
<accession>A0A6C2C1G3</accession>
<organism evidence="2 3">
    <name type="scientific">Weissella muntiaci</name>
    <dbReference type="NCBI Taxonomy" id="2508881"/>
    <lineage>
        <taxon>Bacteria</taxon>
        <taxon>Bacillati</taxon>
        <taxon>Bacillota</taxon>
        <taxon>Bacilli</taxon>
        <taxon>Lactobacillales</taxon>
        <taxon>Lactobacillaceae</taxon>
        <taxon>Weissella</taxon>
    </lineage>
</organism>
<evidence type="ECO:0000313" key="3">
    <source>
        <dbReference type="Proteomes" id="UP000371977"/>
    </source>
</evidence>
<comment type="caution">
    <text evidence="2">The sequence shown here is derived from an EMBL/GenBank/DDBJ whole genome shotgun (WGS) entry which is preliminary data.</text>
</comment>
<keyword evidence="3" id="KW-1185">Reference proteome</keyword>